<accession>A0A0L8HQ43</accession>
<organism evidence="1">
    <name type="scientific">Octopus bimaculoides</name>
    <name type="common">California two-spotted octopus</name>
    <dbReference type="NCBI Taxonomy" id="37653"/>
    <lineage>
        <taxon>Eukaryota</taxon>
        <taxon>Metazoa</taxon>
        <taxon>Spiralia</taxon>
        <taxon>Lophotrochozoa</taxon>
        <taxon>Mollusca</taxon>
        <taxon>Cephalopoda</taxon>
        <taxon>Coleoidea</taxon>
        <taxon>Octopodiformes</taxon>
        <taxon>Octopoda</taxon>
        <taxon>Incirrata</taxon>
        <taxon>Octopodidae</taxon>
        <taxon>Octopus</taxon>
    </lineage>
</organism>
<evidence type="ECO:0008006" key="2">
    <source>
        <dbReference type="Google" id="ProtNLM"/>
    </source>
</evidence>
<feature type="non-terminal residue" evidence="1">
    <location>
        <position position="1"/>
    </location>
</feature>
<protein>
    <recommendedName>
        <fullName evidence="2">Reverse transcriptase domain-containing protein</fullName>
    </recommendedName>
</protein>
<evidence type="ECO:0000313" key="1">
    <source>
        <dbReference type="EMBL" id="KOF90865.1"/>
    </source>
</evidence>
<dbReference type="PANTHER" id="PTHR47027">
    <property type="entry name" value="REVERSE TRANSCRIPTASE DOMAIN-CONTAINING PROTEIN"/>
    <property type="match status" value="1"/>
</dbReference>
<name>A0A0L8HQ43_OCTBM</name>
<dbReference type="AlphaFoldDB" id="A0A0L8HQ43"/>
<dbReference type="PANTHER" id="PTHR47027:SF25">
    <property type="entry name" value="REVERSE TRANSCRIPTASE DOMAIN-CONTAINING PROTEIN"/>
    <property type="match status" value="1"/>
</dbReference>
<reference evidence="1" key="1">
    <citation type="submission" date="2015-07" db="EMBL/GenBank/DDBJ databases">
        <title>MeaNS - Measles Nucleotide Surveillance Program.</title>
        <authorList>
            <person name="Tran T."/>
            <person name="Druce J."/>
        </authorList>
    </citation>
    <scope>NUCLEOTIDE SEQUENCE</scope>
    <source>
        <strain evidence="1">UCB-OBI-ISO-001</strain>
        <tissue evidence="1">Gonad</tissue>
    </source>
</reference>
<sequence length="104" mass="11808">KSERLRQIANTTGLNINEKKRTLCKNITNAIHVTLDEKPIANVDEFNYLGSKITMDGDSIHEINTTISKTKQLFGMLNSIWKSSVLSKGTKIKFYKNNILCILH</sequence>
<gene>
    <name evidence="1" type="ORF">OCBIM_22010302mg</name>
</gene>
<dbReference type="EMBL" id="KQ417666">
    <property type="protein sequence ID" value="KOF90865.1"/>
    <property type="molecule type" value="Genomic_DNA"/>
</dbReference>
<proteinExistence type="predicted"/>